<protein>
    <recommendedName>
        <fullName evidence="7">30S ribosomal protein S17</fullName>
    </recommendedName>
</protein>
<evidence type="ECO:0000256" key="3">
    <source>
        <dbReference type="ARBA" id="ARBA00022884"/>
    </source>
</evidence>
<dbReference type="InterPro" id="IPR012340">
    <property type="entry name" value="NA-bd_OB-fold"/>
</dbReference>
<evidence type="ECO:0000256" key="1">
    <source>
        <dbReference type="ARBA" id="ARBA00010254"/>
    </source>
</evidence>
<sequence length="81" mass="9526">MKNMTKKILKGKVVKNNRSKTITVIVERKYQHPVLKKVIKTKKKYHVHDEKNLLKVGDKVSIIETNPISKQKKFKVLEVMQ</sequence>
<dbReference type="InterPro" id="IPR019984">
    <property type="entry name" value="Ribosomal_uS17_bact/chlr"/>
</dbReference>
<dbReference type="GO" id="GO:0003735">
    <property type="term" value="F:structural constituent of ribosome"/>
    <property type="evidence" value="ECO:0007669"/>
    <property type="project" value="InterPro"/>
</dbReference>
<dbReference type="GO" id="GO:0019843">
    <property type="term" value="F:rRNA binding"/>
    <property type="evidence" value="ECO:0007669"/>
    <property type="project" value="UniProtKB-KW"/>
</dbReference>
<evidence type="ECO:0008006" key="7">
    <source>
        <dbReference type="Google" id="ProtNLM"/>
    </source>
</evidence>
<proteinExistence type="inferred from homology"/>
<dbReference type="NCBIfam" id="TIGR03635">
    <property type="entry name" value="uS17_bact"/>
    <property type="match status" value="1"/>
</dbReference>
<comment type="similarity">
    <text evidence="1">Belongs to the universal ribosomal protein uS17 family.</text>
</comment>
<evidence type="ECO:0000256" key="2">
    <source>
        <dbReference type="ARBA" id="ARBA00022730"/>
    </source>
</evidence>
<dbReference type="NCBIfam" id="NF004123">
    <property type="entry name" value="PRK05610.1"/>
    <property type="match status" value="1"/>
</dbReference>
<dbReference type="GO" id="GO:0022627">
    <property type="term" value="C:cytosolic small ribosomal subunit"/>
    <property type="evidence" value="ECO:0007669"/>
    <property type="project" value="TreeGrafter"/>
</dbReference>
<dbReference type="InterPro" id="IPR000266">
    <property type="entry name" value="Ribosomal_uS17"/>
</dbReference>
<keyword evidence="3" id="KW-0694">RNA-binding</keyword>
<gene>
    <name evidence="6" type="ORF">METZ01_LOCUS340566</name>
</gene>
<dbReference type="Gene3D" id="2.40.50.140">
    <property type="entry name" value="Nucleic acid-binding proteins"/>
    <property type="match status" value="1"/>
</dbReference>
<dbReference type="GO" id="GO:0006412">
    <property type="term" value="P:translation"/>
    <property type="evidence" value="ECO:0007669"/>
    <property type="project" value="InterPro"/>
</dbReference>
<evidence type="ECO:0000256" key="4">
    <source>
        <dbReference type="ARBA" id="ARBA00022980"/>
    </source>
</evidence>
<evidence type="ECO:0000313" key="6">
    <source>
        <dbReference type="EMBL" id="SVC87712.1"/>
    </source>
</evidence>
<dbReference type="PRINTS" id="PR00973">
    <property type="entry name" value="RIBOSOMALS17"/>
</dbReference>
<dbReference type="Pfam" id="PF00366">
    <property type="entry name" value="Ribosomal_S17"/>
    <property type="match status" value="1"/>
</dbReference>
<organism evidence="6">
    <name type="scientific">marine metagenome</name>
    <dbReference type="NCBI Taxonomy" id="408172"/>
    <lineage>
        <taxon>unclassified sequences</taxon>
        <taxon>metagenomes</taxon>
        <taxon>ecological metagenomes</taxon>
    </lineage>
</organism>
<dbReference type="PANTHER" id="PTHR10744">
    <property type="entry name" value="40S RIBOSOMAL PROTEIN S11 FAMILY MEMBER"/>
    <property type="match status" value="1"/>
</dbReference>
<keyword evidence="4" id="KW-0689">Ribosomal protein</keyword>
<keyword evidence="5" id="KW-0687">Ribonucleoprotein</keyword>
<reference evidence="6" key="1">
    <citation type="submission" date="2018-05" db="EMBL/GenBank/DDBJ databases">
        <authorList>
            <person name="Lanie J.A."/>
            <person name="Ng W.-L."/>
            <person name="Kazmierczak K.M."/>
            <person name="Andrzejewski T.M."/>
            <person name="Davidsen T.M."/>
            <person name="Wayne K.J."/>
            <person name="Tettelin H."/>
            <person name="Glass J.I."/>
            <person name="Rusch D."/>
            <person name="Podicherti R."/>
            <person name="Tsui H.-C.T."/>
            <person name="Winkler M.E."/>
        </authorList>
    </citation>
    <scope>NUCLEOTIDE SEQUENCE</scope>
</reference>
<accession>A0A382QSA6</accession>
<dbReference type="PANTHER" id="PTHR10744:SF1">
    <property type="entry name" value="SMALL RIBOSOMAL SUBUNIT PROTEIN US17M"/>
    <property type="match status" value="1"/>
</dbReference>
<keyword evidence="2" id="KW-0699">rRNA-binding</keyword>
<dbReference type="CDD" id="cd00364">
    <property type="entry name" value="Ribosomal_uS17"/>
    <property type="match status" value="1"/>
</dbReference>
<dbReference type="AlphaFoldDB" id="A0A382QSA6"/>
<dbReference type="HAMAP" id="MF_01345_B">
    <property type="entry name" value="Ribosomal_uS17_B"/>
    <property type="match status" value="1"/>
</dbReference>
<dbReference type="EMBL" id="UINC01116164">
    <property type="protein sequence ID" value="SVC87712.1"/>
    <property type="molecule type" value="Genomic_DNA"/>
</dbReference>
<name>A0A382QSA6_9ZZZZ</name>
<dbReference type="SUPFAM" id="SSF50249">
    <property type="entry name" value="Nucleic acid-binding proteins"/>
    <property type="match status" value="1"/>
</dbReference>
<evidence type="ECO:0000256" key="5">
    <source>
        <dbReference type="ARBA" id="ARBA00023274"/>
    </source>
</evidence>